<dbReference type="RefSeq" id="WP_114789459.1">
    <property type="nucleotide sequence ID" value="NZ_CP139960.1"/>
</dbReference>
<feature type="chain" id="PRO_5047431652" evidence="1">
    <location>
        <begin position="29"/>
        <end position="311"/>
    </location>
</feature>
<accession>A0ABZ0WBN4</accession>
<evidence type="ECO:0000256" key="1">
    <source>
        <dbReference type="SAM" id="SignalP"/>
    </source>
</evidence>
<feature type="signal peptide" evidence="1">
    <location>
        <begin position="1"/>
        <end position="28"/>
    </location>
</feature>
<dbReference type="PROSITE" id="PS51318">
    <property type="entry name" value="TAT"/>
    <property type="match status" value="1"/>
</dbReference>
<dbReference type="InterPro" id="IPR006311">
    <property type="entry name" value="TAT_signal"/>
</dbReference>
<evidence type="ECO:0000259" key="2">
    <source>
        <dbReference type="Pfam" id="PF01261"/>
    </source>
</evidence>
<name>A0ABZ0WBN4_9BACT</name>
<keyword evidence="3" id="KW-0413">Isomerase</keyword>
<keyword evidence="4" id="KW-1185">Reference proteome</keyword>
<dbReference type="InterPro" id="IPR050312">
    <property type="entry name" value="IolE/XylAMocC-like"/>
</dbReference>
<protein>
    <submittedName>
        <fullName evidence="3">Sugar phosphate isomerase/epimerase</fullName>
    </submittedName>
</protein>
<dbReference type="InterPro" id="IPR013022">
    <property type="entry name" value="Xyl_isomerase-like_TIM-brl"/>
</dbReference>
<gene>
    <name evidence="3" type="ORF">U0035_07915</name>
</gene>
<dbReference type="Pfam" id="PF01261">
    <property type="entry name" value="AP_endonuc_2"/>
    <property type="match status" value="1"/>
</dbReference>
<feature type="domain" description="Xylose isomerase-like TIM barrel" evidence="2">
    <location>
        <begin position="61"/>
        <end position="226"/>
    </location>
</feature>
<dbReference type="SUPFAM" id="SSF51658">
    <property type="entry name" value="Xylose isomerase-like"/>
    <property type="match status" value="1"/>
</dbReference>
<dbReference type="Gene3D" id="3.20.20.150">
    <property type="entry name" value="Divalent-metal-dependent TIM barrel enzymes"/>
    <property type="match status" value="1"/>
</dbReference>
<dbReference type="PANTHER" id="PTHR12110">
    <property type="entry name" value="HYDROXYPYRUVATE ISOMERASE"/>
    <property type="match status" value="1"/>
</dbReference>
<dbReference type="InterPro" id="IPR036237">
    <property type="entry name" value="Xyl_isomerase-like_sf"/>
</dbReference>
<keyword evidence="1" id="KW-0732">Signal</keyword>
<organism evidence="3 4">
    <name type="scientific">Niabella yanshanensis</name>
    <dbReference type="NCBI Taxonomy" id="577386"/>
    <lineage>
        <taxon>Bacteria</taxon>
        <taxon>Pseudomonadati</taxon>
        <taxon>Bacteroidota</taxon>
        <taxon>Chitinophagia</taxon>
        <taxon>Chitinophagales</taxon>
        <taxon>Chitinophagaceae</taxon>
        <taxon>Niabella</taxon>
    </lineage>
</organism>
<reference evidence="3 4" key="1">
    <citation type="submission" date="2023-12" db="EMBL/GenBank/DDBJ databases">
        <title>Genome sequencing and assembly of bacterial species from a model synthetic community.</title>
        <authorList>
            <person name="Hogle S.L."/>
        </authorList>
    </citation>
    <scope>NUCLEOTIDE SEQUENCE [LARGE SCALE GENOMIC DNA]</scope>
    <source>
        <strain evidence="3 4">HAMBI_3031</strain>
    </source>
</reference>
<dbReference type="EMBL" id="CP139960">
    <property type="protein sequence ID" value="WQD40069.1"/>
    <property type="molecule type" value="Genomic_DNA"/>
</dbReference>
<sequence length="311" mass="35581">MKQNRRHFIRTSAAGSAALLLASLDSVAMINKPEHQPAKGFGIQIMATNWGIEGTMDSFCNKAKQAGYDGIELWWTDDKKEQDEIFNALKKYDLEIGFLCGGWQTDPAEHLAAFKKMIDDATGQSRKKPVYINNQSGRDYFSFDDNAKFIEYTLDLAKQTGIKICHETHRGRMLYAAPVARTFMNRYPDLKLTLDISHWCCVHESLLADQQETVNQALERVEHIHARIGHQQGPQVNDPKAPEWENAVKAHFAWWDKVVERKRKEGGSITFLTEFGPPDYMPTMPFTRKPLADLWQVNVGMMQLLKKRYAS</sequence>
<evidence type="ECO:0000313" key="3">
    <source>
        <dbReference type="EMBL" id="WQD40069.1"/>
    </source>
</evidence>
<dbReference type="Proteomes" id="UP001325680">
    <property type="component" value="Chromosome"/>
</dbReference>
<dbReference type="GO" id="GO:0016853">
    <property type="term" value="F:isomerase activity"/>
    <property type="evidence" value="ECO:0007669"/>
    <property type="project" value="UniProtKB-KW"/>
</dbReference>
<proteinExistence type="predicted"/>
<evidence type="ECO:0000313" key="4">
    <source>
        <dbReference type="Proteomes" id="UP001325680"/>
    </source>
</evidence>